<dbReference type="InterPro" id="IPR005180">
    <property type="entry name" value="DUF302"/>
</dbReference>
<accession>M0DAT3</accession>
<dbReference type="Gene3D" id="3.30.310.70">
    <property type="entry name" value="TT1751-like domain"/>
    <property type="match status" value="1"/>
</dbReference>
<comment type="caution">
    <text evidence="2">The sequence shown here is derived from an EMBL/GenBank/DDBJ whole genome shotgun (WGS) entry which is preliminary data.</text>
</comment>
<dbReference type="Pfam" id="PF03625">
    <property type="entry name" value="DUF302"/>
    <property type="match status" value="1"/>
</dbReference>
<reference evidence="2 3" key="1">
    <citation type="journal article" date="2014" name="PLoS Genet.">
        <title>Phylogenetically driven sequencing of extremely halophilic archaea reveals strategies for static and dynamic osmo-response.</title>
        <authorList>
            <person name="Becker E.A."/>
            <person name="Seitzer P.M."/>
            <person name="Tritt A."/>
            <person name="Larsen D."/>
            <person name="Krusor M."/>
            <person name="Yao A.I."/>
            <person name="Wu D."/>
            <person name="Madern D."/>
            <person name="Eisen J.A."/>
            <person name="Darling A.E."/>
            <person name="Facciotti M.T."/>
        </authorList>
    </citation>
    <scope>NUCLEOTIDE SEQUENCE [LARGE SCALE GENOMIC DNA]</scope>
    <source>
        <strain evidence="2 3">JCM 14848</strain>
    </source>
</reference>
<organism evidence="2 3">
    <name type="scientific">Halogeometricum pallidum JCM 14848</name>
    <dbReference type="NCBI Taxonomy" id="1227487"/>
    <lineage>
        <taxon>Archaea</taxon>
        <taxon>Methanobacteriati</taxon>
        <taxon>Methanobacteriota</taxon>
        <taxon>Stenosarchaea group</taxon>
        <taxon>Halobacteria</taxon>
        <taxon>Halobacteriales</taxon>
        <taxon>Haloferacaceae</taxon>
        <taxon>Halogeometricum</taxon>
    </lineage>
</organism>
<sequence>MQKSAGGEFDAVVETTIESLEGEEFGVLCDIDVQQTLEKKLNEDFRRYRILGACNPALAHRSLQEEIELGALLPCNVIVYEDNDGGVTVSAVDPEQLVGIADNSALDSVAEEVHERFERVLDAVEAAARD</sequence>
<proteinExistence type="predicted"/>
<evidence type="ECO:0000313" key="2">
    <source>
        <dbReference type="EMBL" id="ELZ32590.1"/>
    </source>
</evidence>
<gene>
    <name evidence="2" type="ORF">C474_07212</name>
</gene>
<dbReference type="PANTHER" id="PTHR38342:SF1">
    <property type="entry name" value="SLR5037 PROTEIN"/>
    <property type="match status" value="1"/>
</dbReference>
<protein>
    <recommendedName>
        <fullName evidence="1">DUF302 domain-containing protein</fullName>
    </recommendedName>
</protein>
<dbReference type="InterPro" id="IPR016796">
    <property type="entry name" value="UCP021774"/>
</dbReference>
<dbReference type="eggNOG" id="arCOG02761">
    <property type="taxonomic scope" value="Archaea"/>
</dbReference>
<name>M0DAT3_HALPD</name>
<dbReference type="PATRIC" id="fig|1227487.5.peg.1466"/>
<dbReference type="EMBL" id="AOIV01000011">
    <property type="protein sequence ID" value="ELZ32590.1"/>
    <property type="molecule type" value="Genomic_DNA"/>
</dbReference>
<evidence type="ECO:0000313" key="3">
    <source>
        <dbReference type="Proteomes" id="UP000011513"/>
    </source>
</evidence>
<keyword evidence="3" id="KW-1185">Reference proteome</keyword>
<dbReference type="SUPFAM" id="SSF103247">
    <property type="entry name" value="TT1751-like"/>
    <property type="match status" value="1"/>
</dbReference>
<dbReference type="Proteomes" id="UP000011513">
    <property type="component" value="Unassembled WGS sequence"/>
</dbReference>
<dbReference type="InterPro" id="IPR035923">
    <property type="entry name" value="TT1751-like_sf"/>
</dbReference>
<dbReference type="CDD" id="cd14797">
    <property type="entry name" value="DUF302"/>
    <property type="match status" value="1"/>
</dbReference>
<dbReference type="PANTHER" id="PTHR38342">
    <property type="entry name" value="SLR5037 PROTEIN"/>
    <property type="match status" value="1"/>
</dbReference>
<evidence type="ECO:0000259" key="1">
    <source>
        <dbReference type="Pfam" id="PF03625"/>
    </source>
</evidence>
<dbReference type="InParanoid" id="M0DAT3"/>
<feature type="domain" description="DUF302" evidence="1">
    <location>
        <begin position="31"/>
        <end position="94"/>
    </location>
</feature>
<dbReference type="AlphaFoldDB" id="M0DAT3"/>
<dbReference type="PIRSF" id="PIRSF021774">
    <property type="entry name" value="UCP021774"/>
    <property type="match status" value="1"/>
</dbReference>